<comment type="subcellular location">
    <subcellularLocation>
        <location evidence="1">Membrane</location>
    </subcellularLocation>
</comment>
<evidence type="ECO:0000313" key="7">
    <source>
        <dbReference type="EMBL" id="GGG97764.1"/>
    </source>
</evidence>
<feature type="signal peptide" evidence="5">
    <location>
        <begin position="1"/>
        <end position="22"/>
    </location>
</feature>
<comment type="similarity">
    <text evidence="4">Belongs to the Omp25/RopB family.</text>
</comment>
<keyword evidence="8" id="KW-1185">Reference proteome</keyword>
<evidence type="ECO:0000313" key="8">
    <source>
        <dbReference type="Proteomes" id="UP000648722"/>
    </source>
</evidence>
<keyword evidence="3" id="KW-0472">Membrane</keyword>
<dbReference type="PANTHER" id="PTHR34001:SF3">
    <property type="entry name" value="BLL7405 PROTEIN"/>
    <property type="match status" value="1"/>
</dbReference>
<evidence type="ECO:0000256" key="4">
    <source>
        <dbReference type="ARBA" id="ARBA00038306"/>
    </source>
</evidence>
<organism evidence="7 8">
    <name type="scientific">Glycocaulis albus</name>
    <dbReference type="NCBI Taxonomy" id="1382801"/>
    <lineage>
        <taxon>Bacteria</taxon>
        <taxon>Pseudomonadati</taxon>
        <taxon>Pseudomonadota</taxon>
        <taxon>Alphaproteobacteria</taxon>
        <taxon>Maricaulales</taxon>
        <taxon>Maricaulaceae</taxon>
        <taxon>Glycocaulis</taxon>
    </lineage>
</organism>
<feature type="domain" description="Outer membrane protein beta-barrel" evidence="6">
    <location>
        <begin position="10"/>
        <end position="250"/>
    </location>
</feature>
<dbReference type="InterPro" id="IPR051692">
    <property type="entry name" value="OMP-like"/>
</dbReference>
<protein>
    <submittedName>
        <fullName evidence="7">Porin</fullName>
    </submittedName>
</protein>
<proteinExistence type="inferred from homology"/>
<comment type="caution">
    <text evidence="7">The sequence shown here is derived from an EMBL/GenBank/DDBJ whole genome shotgun (WGS) entry which is preliminary data.</text>
</comment>
<evidence type="ECO:0000256" key="2">
    <source>
        <dbReference type="ARBA" id="ARBA00022729"/>
    </source>
</evidence>
<evidence type="ECO:0000259" key="6">
    <source>
        <dbReference type="Pfam" id="PF13505"/>
    </source>
</evidence>
<feature type="chain" id="PRO_5047320870" evidence="5">
    <location>
        <begin position="23"/>
        <end position="250"/>
    </location>
</feature>
<keyword evidence="2 5" id="KW-0732">Signal</keyword>
<dbReference type="EMBL" id="BMFS01000004">
    <property type="protein sequence ID" value="GGG97764.1"/>
    <property type="molecule type" value="Genomic_DNA"/>
</dbReference>
<dbReference type="SUPFAM" id="SSF56925">
    <property type="entry name" value="OMPA-like"/>
    <property type="match status" value="1"/>
</dbReference>
<dbReference type="RefSeq" id="WP_188451642.1">
    <property type="nucleotide sequence ID" value="NZ_BMFS01000004.1"/>
</dbReference>
<dbReference type="PANTHER" id="PTHR34001">
    <property type="entry name" value="BLL7405 PROTEIN"/>
    <property type="match status" value="1"/>
</dbReference>
<dbReference type="Pfam" id="PF13505">
    <property type="entry name" value="OMP_b-brl"/>
    <property type="match status" value="1"/>
</dbReference>
<accession>A0ABQ1XMK8</accession>
<evidence type="ECO:0000256" key="3">
    <source>
        <dbReference type="ARBA" id="ARBA00023136"/>
    </source>
</evidence>
<reference evidence="8" key="1">
    <citation type="journal article" date="2019" name="Int. J. Syst. Evol. Microbiol.">
        <title>The Global Catalogue of Microorganisms (GCM) 10K type strain sequencing project: providing services to taxonomists for standard genome sequencing and annotation.</title>
        <authorList>
            <consortium name="The Broad Institute Genomics Platform"/>
            <consortium name="The Broad Institute Genome Sequencing Center for Infectious Disease"/>
            <person name="Wu L."/>
            <person name="Ma J."/>
        </authorList>
    </citation>
    <scope>NUCLEOTIDE SEQUENCE [LARGE SCALE GENOMIC DNA]</scope>
    <source>
        <strain evidence="8">CGMCC 1.12766</strain>
    </source>
</reference>
<evidence type="ECO:0000256" key="1">
    <source>
        <dbReference type="ARBA" id="ARBA00004370"/>
    </source>
</evidence>
<gene>
    <name evidence="7" type="ORF">GCM10007420_11900</name>
</gene>
<dbReference type="Gene3D" id="2.40.160.20">
    <property type="match status" value="1"/>
</dbReference>
<evidence type="ECO:0000256" key="5">
    <source>
        <dbReference type="SAM" id="SignalP"/>
    </source>
</evidence>
<dbReference type="Proteomes" id="UP000648722">
    <property type="component" value="Unassembled WGS sequence"/>
</dbReference>
<dbReference type="InterPro" id="IPR011250">
    <property type="entry name" value="OMP/PagP_B-barrel"/>
</dbReference>
<dbReference type="InterPro" id="IPR027385">
    <property type="entry name" value="Beta-barrel_OMP"/>
</dbReference>
<sequence>MQKLALLAAVAALPLAVPSALAQQPGEYNWNGSYIGVNLGQGENAEFDLDAELEVDGGTAFFPGALAGGTFPTTRTFDGDGLVGGVQAGHNWQSGMIVLGGELDVQLSDISSAIAIANAPGGAANNPDGFTDLNFEVDYFATARARAGVAFDRILVYATGGVAYGRVDFDRNYRVGGAEISDSASSNQTGWTYGAGMEWGMNEFWTLRGEYSRVDLGSESFDTSYSDGTIGRATIDTQFDVIRAGVNFRF</sequence>
<name>A0ABQ1XMK8_9PROT</name>